<feature type="domain" description="Glycosyltransferase 2-like" evidence="1">
    <location>
        <begin position="8"/>
        <end position="117"/>
    </location>
</feature>
<keyword evidence="3" id="KW-1185">Reference proteome</keyword>
<name>A0ABP8ZYP3_9MICO</name>
<organism evidence="2 3">
    <name type="scientific">Microbacterium gilvum</name>
    <dbReference type="NCBI Taxonomy" id="1336204"/>
    <lineage>
        <taxon>Bacteria</taxon>
        <taxon>Bacillati</taxon>
        <taxon>Actinomycetota</taxon>
        <taxon>Actinomycetes</taxon>
        <taxon>Micrococcales</taxon>
        <taxon>Microbacteriaceae</taxon>
        <taxon>Microbacterium</taxon>
    </lineage>
</organism>
<dbReference type="Pfam" id="PF00535">
    <property type="entry name" value="Glycos_transf_2"/>
    <property type="match status" value="1"/>
</dbReference>
<dbReference type="EMBL" id="BAABKO010000001">
    <property type="protein sequence ID" value="GAA4769429.1"/>
    <property type="molecule type" value="Genomic_DNA"/>
</dbReference>
<sequence>MPVVPDLSVVVPAGDAGGRLGAVLHALRGQTLDGIEVLVVADSTSGTELADVAEAVTADARVRLIVADRSPRGAGLAAACGRRVAFIRDEVPPPDAFAALVDALDRAGADVAVRGRAGEGPPAPVRTATLAREPALVTRRTCGLVVFDTAWLRATDEGSRGPLAAGLGLLAAARRVAVVPGLDHRCPAGRTPLSEYLRDERECAKLVGDLGAPALARAYGGHVREHEAFLRIARFAEAGADDDDVRSALRALLDVLPEGEVGGDPLRALVIGLVARRRTAAARPLAHWLLDEVSDPAAQVRDWAQSLATMEESELLWPEARVELAPAVIAALRAHVPIDAAGSWRALVDEARRVLPDDALVLVPEAATHPALAARALSARALVDGCVQRVARAGRMVVVEGRSAVGGDRAVPVLHGAGGEVSAASVDWVPERVGGWHWSASYPLRSLPLERTLTPALSVALEGFAVAIDGEGEMPRTRRRDPLMCDRVDGATALRRRRHWLVRAARDAAAVIRMRAASVRGAIADLRDRVLVR</sequence>
<evidence type="ECO:0000259" key="1">
    <source>
        <dbReference type="Pfam" id="PF00535"/>
    </source>
</evidence>
<evidence type="ECO:0000313" key="3">
    <source>
        <dbReference type="Proteomes" id="UP001501645"/>
    </source>
</evidence>
<accession>A0ABP8ZYP3</accession>
<comment type="caution">
    <text evidence="2">The sequence shown here is derived from an EMBL/GenBank/DDBJ whole genome shotgun (WGS) entry which is preliminary data.</text>
</comment>
<dbReference type="RefSeq" id="WP_345436868.1">
    <property type="nucleotide sequence ID" value="NZ_BAABKO010000001.1"/>
</dbReference>
<proteinExistence type="predicted"/>
<dbReference type="Proteomes" id="UP001501645">
    <property type="component" value="Unassembled WGS sequence"/>
</dbReference>
<dbReference type="SUPFAM" id="SSF53448">
    <property type="entry name" value="Nucleotide-diphospho-sugar transferases"/>
    <property type="match status" value="1"/>
</dbReference>
<dbReference type="Gene3D" id="3.90.550.10">
    <property type="entry name" value="Spore Coat Polysaccharide Biosynthesis Protein SpsA, Chain A"/>
    <property type="match status" value="1"/>
</dbReference>
<dbReference type="InterPro" id="IPR001173">
    <property type="entry name" value="Glyco_trans_2-like"/>
</dbReference>
<evidence type="ECO:0000313" key="2">
    <source>
        <dbReference type="EMBL" id="GAA4769429.1"/>
    </source>
</evidence>
<dbReference type="CDD" id="cd00761">
    <property type="entry name" value="Glyco_tranf_GTA_type"/>
    <property type="match status" value="1"/>
</dbReference>
<gene>
    <name evidence="2" type="ORF">GCM10023351_11470</name>
</gene>
<dbReference type="InterPro" id="IPR029044">
    <property type="entry name" value="Nucleotide-diphossugar_trans"/>
</dbReference>
<protein>
    <recommendedName>
        <fullName evidence="1">Glycosyltransferase 2-like domain-containing protein</fullName>
    </recommendedName>
</protein>
<reference evidence="3" key="1">
    <citation type="journal article" date="2019" name="Int. J. Syst. Evol. Microbiol.">
        <title>The Global Catalogue of Microorganisms (GCM) 10K type strain sequencing project: providing services to taxonomists for standard genome sequencing and annotation.</title>
        <authorList>
            <consortium name="The Broad Institute Genomics Platform"/>
            <consortium name="The Broad Institute Genome Sequencing Center for Infectious Disease"/>
            <person name="Wu L."/>
            <person name="Ma J."/>
        </authorList>
    </citation>
    <scope>NUCLEOTIDE SEQUENCE [LARGE SCALE GENOMIC DNA]</scope>
    <source>
        <strain evidence="3">JCM 18537</strain>
    </source>
</reference>